<evidence type="ECO:0000313" key="13">
    <source>
        <dbReference type="RefSeq" id="XP_018091750.1"/>
    </source>
</evidence>
<keyword evidence="5" id="KW-0863">Zinc-finger</keyword>
<dbReference type="PROSITE" id="PS01358">
    <property type="entry name" value="ZF_RANBP2_1"/>
    <property type="match status" value="1"/>
</dbReference>
<dbReference type="GO" id="GO:0008270">
    <property type="term" value="F:zinc ion binding"/>
    <property type="evidence" value="ECO:0007669"/>
    <property type="project" value="UniProtKB-KW"/>
</dbReference>
<dbReference type="InterPro" id="IPR035979">
    <property type="entry name" value="RBD_domain_sf"/>
</dbReference>
<dbReference type="Pfam" id="PF24905">
    <property type="entry name" value="TTC3_9th"/>
    <property type="match status" value="1"/>
</dbReference>
<keyword evidence="4" id="KW-0677">Repeat</keyword>
<dbReference type="GO" id="GO:0006397">
    <property type="term" value="P:mRNA processing"/>
    <property type="evidence" value="ECO:0007669"/>
    <property type="project" value="UniProtKB-KW"/>
</dbReference>
<dbReference type="Pfam" id="PF00076">
    <property type="entry name" value="RRM_1"/>
    <property type="match status" value="1"/>
</dbReference>
<dbReference type="PROSITE" id="PS50102">
    <property type="entry name" value="RRM"/>
    <property type="match status" value="1"/>
</dbReference>
<keyword evidence="3" id="KW-0479">Metal-binding</keyword>
<accession>A0A8J1LQP0</accession>
<evidence type="ECO:0000256" key="1">
    <source>
        <dbReference type="ARBA" id="ARBA00004123"/>
    </source>
</evidence>
<feature type="region of interest" description="Disordered" evidence="10">
    <location>
        <begin position="1068"/>
        <end position="1107"/>
    </location>
</feature>
<evidence type="ECO:0000256" key="9">
    <source>
        <dbReference type="PROSITE-ProRule" id="PRU00176"/>
    </source>
</evidence>
<keyword evidence="7 9" id="KW-0694">RNA-binding</keyword>
<keyword evidence="6" id="KW-0862">Zinc</keyword>
<evidence type="ECO:0000256" key="4">
    <source>
        <dbReference type="ARBA" id="ARBA00022737"/>
    </source>
</evidence>
<dbReference type="KEGG" id="xla:108701507"/>
<dbReference type="PANTHER" id="PTHR23003:SF62">
    <property type="entry name" value="SERINE_ARGININE (SR)-TYPE SHUTTLING MRNA BINDING PROTEIN NPL3"/>
    <property type="match status" value="1"/>
</dbReference>
<evidence type="ECO:0000259" key="11">
    <source>
        <dbReference type="PROSITE" id="PS50102"/>
    </source>
</evidence>
<protein>
    <submittedName>
        <fullName evidence="13 14">Uncharacterized protein LOC108701507 isoform X1</fullName>
    </submittedName>
</protein>
<evidence type="ECO:0000256" key="5">
    <source>
        <dbReference type="ARBA" id="ARBA00022771"/>
    </source>
</evidence>
<dbReference type="OrthoDB" id="9909112at2759"/>
<dbReference type="RefSeq" id="XP_018091751.1">
    <property type="nucleotide sequence ID" value="XM_018236262.2"/>
</dbReference>
<evidence type="ECO:0000256" key="6">
    <source>
        <dbReference type="ARBA" id="ARBA00022833"/>
    </source>
</evidence>
<dbReference type="GO" id="GO:0003729">
    <property type="term" value="F:mRNA binding"/>
    <property type="evidence" value="ECO:0007669"/>
    <property type="project" value="TreeGrafter"/>
</dbReference>
<evidence type="ECO:0000256" key="8">
    <source>
        <dbReference type="ARBA" id="ARBA00023242"/>
    </source>
</evidence>
<feature type="domain" description="RRM" evidence="11">
    <location>
        <begin position="849"/>
        <end position="923"/>
    </location>
</feature>
<evidence type="ECO:0000256" key="3">
    <source>
        <dbReference type="ARBA" id="ARBA00022723"/>
    </source>
</evidence>
<dbReference type="RefSeq" id="XP_018091750.1">
    <property type="nucleotide sequence ID" value="XM_018236261.2"/>
</dbReference>
<dbReference type="InterPro" id="IPR012677">
    <property type="entry name" value="Nucleotide-bd_a/b_plait_sf"/>
</dbReference>
<comment type="subcellular location">
    <subcellularLocation>
        <location evidence="1">Nucleus</location>
    </subcellularLocation>
</comment>
<evidence type="ECO:0000313" key="15">
    <source>
        <dbReference type="RefSeq" id="XP_041431878.1"/>
    </source>
</evidence>
<name>A0A8J1LQP0_XENLA</name>
<dbReference type="GO" id="GO:0005634">
    <property type="term" value="C:nucleus"/>
    <property type="evidence" value="ECO:0007669"/>
    <property type="project" value="UniProtKB-SubCell"/>
</dbReference>
<keyword evidence="2" id="KW-0507">mRNA processing</keyword>
<evidence type="ECO:0000256" key="7">
    <source>
        <dbReference type="ARBA" id="ARBA00022884"/>
    </source>
</evidence>
<gene>
    <name evidence="13 14 15" type="primary">LOC108701507</name>
</gene>
<organism evidence="12 15">
    <name type="scientific">Xenopus laevis</name>
    <name type="common">African clawed frog</name>
    <dbReference type="NCBI Taxonomy" id="8355"/>
    <lineage>
        <taxon>Eukaryota</taxon>
        <taxon>Metazoa</taxon>
        <taxon>Chordata</taxon>
        <taxon>Craniata</taxon>
        <taxon>Vertebrata</taxon>
        <taxon>Euteleostomi</taxon>
        <taxon>Amphibia</taxon>
        <taxon>Batrachia</taxon>
        <taxon>Anura</taxon>
        <taxon>Pipoidea</taxon>
        <taxon>Pipidae</taxon>
        <taxon>Xenopodinae</taxon>
        <taxon>Xenopus</taxon>
        <taxon>Xenopus</taxon>
    </lineage>
</organism>
<dbReference type="GeneID" id="108701507"/>
<reference evidence="13 14" key="1">
    <citation type="submission" date="2025-04" db="UniProtKB">
        <authorList>
            <consortium name="RefSeq"/>
        </authorList>
    </citation>
    <scope>IDENTIFICATION</scope>
    <source>
        <strain evidence="13 14">J_2021</strain>
        <tissue evidence="13 14">Erythrocytes</tissue>
    </source>
</reference>
<dbReference type="RefSeq" id="XP_041431878.1">
    <property type="nucleotide sequence ID" value="XM_041575944.1"/>
</dbReference>
<evidence type="ECO:0000313" key="14">
    <source>
        <dbReference type="RefSeq" id="XP_018091751.1"/>
    </source>
</evidence>
<keyword evidence="12" id="KW-1185">Reference proteome</keyword>
<dbReference type="SUPFAM" id="SSF54928">
    <property type="entry name" value="RNA-binding domain, RBD"/>
    <property type="match status" value="1"/>
</dbReference>
<keyword evidence="8" id="KW-0539">Nucleus</keyword>
<dbReference type="InterPro" id="IPR001876">
    <property type="entry name" value="Znf_RanBP2"/>
</dbReference>
<evidence type="ECO:0000313" key="12">
    <source>
        <dbReference type="Proteomes" id="UP000186698"/>
    </source>
</evidence>
<sequence>MQQPVILNYCTFHNGDYKCFPGTHVFPTTTRNMVMHLHDEVDSSYLPVYNLQGLSNCRYTGGLQNCHQVFNPVATDRATVGCSVTFPTFPVQDMCHQSIPAQNEFLCSSAGNYVESKCQSCKEKKREILSRQVVDIVRRHGCLEVNSKEILGWYIMLSEEDRRIIKESGSLHRFLQESTPLLLVKDTLVMLKGYTFKNLEENSAKGHSLDKSRRATLYCVWSCENCGFSNSFDMAFCKRCHNAVSGLEESSIGADDFANSARKTNDCDYRSSTSVSTNVDKNLAQENSKSKAAVSAELTFCTSKAEECSTVSEEKCQRERQSPTAFELKEMETCMLKKASKSMQNNDATKSVQLMDEHRLKEKYVISNTSKFSSIETIYTTVGKLEENRTDLHLDTWDSEKWEEIILAPDSRYLLQTESHRETPSIISYSKVESLDILSEKGRTSSPHQCKEDVLEDSGITGDQVLCAESGCKECHGDPEKKDKPSLLHKYHTDYIAKDVGQECLPGDNIDDTFFSVQSSSCCSICSNSSLPFSLDDLNDTEGVNAEVSALNMPGLEEVRANSKRTVSCNTEPSWILNYITEEKESQTISTETQDVSVNTDISLTFCNPMAQNVLNEGAGDGCAKVGLAVNWKAKSSDALMQRAIKAELQLLNTQRMFCRQLCCKAHQRSLEKQCALSLNGAPLEQLTETSPLNLVSALAEVEEIYEKIKAKILSGVALDDMVSLSAQLTKVDIAAESLTGSFQPSVVEAFKSISDVFVDKKEDTLITSLPAKAQDQSMEQKNTSPTSEVPEDWFDAQENITMESPKDLSECIKELNKKDDVTENGIVMSSDLNENEMKKPVSTQSGCMYVHVGNIAHSITEKNLLMYFEKYHVCKVYLQELSIKSSYAVLTFDDATQAQAAVKEMDGKELCGRKIKVRHIKNSQDSLLKAFQTLLPGSTKTENQRPVIFSSKLSSKDSNTKPTLSTPAHAGGDVAQKGSYYKKSEDASLNTQNYGRPVPQTIPFWVPPASPNMNPPVPPWMVPSLLSSLVAMQTPWAFTYAGPQYSSPYPPCAPVCAPFPPQASYIQPRSMHSSSGAIAKNEKNDLCATTKSSEPRKGSSKGSGILSSSVKDLKQIARSLKEGPVSRAATVTVPVKVNTAQTETPSSALNYSSHKAKAPAKTSTSAGNLSVQSLDPIGVATTEVTKTVAVTKVTQISSTTVPLRVPSFVPLTVTIPKPETGDNAQSYTKLLSVSSKAPTGHASLNHPVTAPVAFKLASKPISASKIDQTPVDEDPNVFPVLDPSSELPVHIIPNRLNLSSFDKLMARLTGLHPGVQSNEIINTLQELRASRGGFLSGLSIENIVMKVSSMLINKPKV</sequence>
<dbReference type="InterPro" id="IPR000504">
    <property type="entry name" value="RRM_dom"/>
</dbReference>
<dbReference type="InterPro" id="IPR050374">
    <property type="entry name" value="RRT5_SRSF_SR"/>
</dbReference>
<evidence type="ECO:0000256" key="10">
    <source>
        <dbReference type="SAM" id="MobiDB-lite"/>
    </source>
</evidence>
<dbReference type="PANTHER" id="PTHR23003">
    <property type="entry name" value="RNA RECOGNITION MOTIF RRM DOMAIN CONTAINING PROTEIN"/>
    <property type="match status" value="1"/>
</dbReference>
<dbReference type="InterPro" id="IPR056870">
    <property type="entry name" value="TTC3/DZIP3/RBM44-like_helical"/>
</dbReference>
<dbReference type="SMART" id="SM00360">
    <property type="entry name" value="RRM"/>
    <property type="match status" value="1"/>
</dbReference>
<dbReference type="InterPro" id="IPR056871">
    <property type="entry name" value="WH_TTC3"/>
</dbReference>
<dbReference type="Pfam" id="PF24812">
    <property type="entry name" value="WHD_TTC3"/>
    <property type="match status" value="1"/>
</dbReference>
<feature type="compositionally biased region" description="Polar residues" evidence="10">
    <location>
        <begin position="1068"/>
        <end position="1077"/>
    </location>
</feature>
<dbReference type="Proteomes" id="UP000186698">
    <property type="component" value="Chromosome 9_10L"/>
</dbReference>
<feature type="compositionally biased region" description="Polar residues" evidence="10">
    <location>
        <begin position="775"/>
        <end position="788"/>
    </location>
</feature>
<feature type="region of interest" description="Disordered" evidence="10">
    <location>
        <begin position="953"/>
        <end position="972"/>
    </location>
</feature>
<evidence type="ECO:0000256" key="2">
    <source>
        <dbReference type="ARBA" id="ARBA00022664"/>
    </source>
</evidence>
<dbReference type="Gene3D" id="3.30.70.330">
    <property type="match status" value="1"/>
</dbReference>
<dbReference type="CTD" id="108701507"/>
<dbReference type="GO" id="GO:0005737">
    <property type="term" value="C:cytoplasm"/>
    <property type="evidence" value="ECO:0007669"/>
    <property type="project" value="TreeGrafter"/>
</dbReference>
<feature type="region of interest" description="Disordered" evidence="10">
    <location>
        <begin position="772"/>
        <end position="791"/>
    </location>
</feature>
<proteinExistence type="predicted"/>